<evidence type="ECO:0000256" key="2">
    <source>
        <dbReference type="ARBA" id="ARBA00022741"/>
    </source>
</evidence>
<dbReference type="InterPro" id="IPR013126">
    <property type="entry name" value="Hsp_70_fam"/>
</dbReference>
<evidence type="ECO:0000256" key="1">
    <source>
        <dbReference type="ARBA" id="ARBA00007381"/>
    </source>
</evidence>
<dbReference type="Gene3D" id="3.90.640.10">
    <property type="entry name" value="Actin, Chain A, domain 4"/>
    <property type="match status" value="2"/>
</dbReference>
<evidence type="ECO:0000256" key="3">
    <source>
        <dbReference type="ARBA" id="ARBA00022840"/>
    </source>
</evidence>
<reference evidence="4 5" key="1">
    <citation type="submission" date="2020-04" db="EMBL/GenBank/DDBJ databases">
        <title>Description of novel Gluconacetobacter.</title>
        <authorList>
            <person name="Sombolestani A."/>
        </authorList>
    </citation>
    <scope>NUCLEOTIDE SEQUENCE [LARGE SCALE GENOMIC DNA]</scope>
    <source>
        <strain evidence="4 5">LMG 21311</strain>
    </source>
</reference>
<comment type="similarity">
    <text evidence="1">Belongs to the heat shock protein 70 family.</text>
</comment>
<keyword evidence="5" id="KW-1185">Reference proteome</keyword>
<keyword evidence="2" id="KW-0547">Nucleotide-binding</keyword>
<dbReference type="InterPro" id="IPR042054">
    <property type="entry name" value="YegD-like"/>
</dbReference>
<dbReference type="InterPro" id="IPR018181">
    <property type="entry name" value="Heat_shock_70_CS"/>
</dbReference>
<sequence length="432" mass="46806">MSSTAPNTPLRNRTWIGIDFGTTNSVVVIAGPDGHTRTTRFSFPGHPDADTCRTLLCLWQEEARGRLTVHESIGPAAIDAYLDDPAESRLIMSMKSYLAQSSFRETRLLGRRLTLEMLVGQFLACLMREVGIDPAEVHATVGRPVRFAGEMPDDAFGEQRLRDGFSAAGFGGIAVALEPEAAGWRFAQRLDAPATILVGDFGGGTSDFSVLRFDPADTRRALPLGHAGVGIAGDQFDYRIIDNVVSPCLGRNSTYRVMGGEPLPVPIEWYASLARWHRLSLMRTPQTLRAIADVTRTASEPDRLRALMALIEDQQGQALYRAVGAAKSALSHSDSTILRFAHKDIRIERTITRAEFEGWIAPDLAQFDDAVSAALDRAGLQAGDIDRVFLTGGTSFVPAVRALFVDRFGADRVNAGGEFVSVAEGLALMGGT</sequence>
<keyword evidence="3" id="KW-0067">ATP-binding</keyword>
<dbReference type="AlphaFoldDB" id="A0A7W4JSH6"/>
<dbReference type="PANTHER" id="PTHR19375">
    <property type="entry name" value="HEAT SHOCK PROTEIN 70KDA"/>
    <property type="match status" value="1"/>
</dbReference>
<dbReference type="PROSITE" id="PS01036">
    <property type="entry name" value="HSP70_3"/>
    <property type="match status" value="1"/>
</dbReference>
<evidence type="ECO:0000313" key="5">
    <source>
        <dbReference type="Proteomes" id="UP000555756"/>
    </source>
</evidence>
<dbReference type="RefSeq" id="WP_183119226.1">
    <property type="nucleotide sequence ID" value="NZ_JABEQF010000005.1"/>
</dbReference>
<accession>A0A7W4JSH6</accession>
<evidence type="ECO:0000313" key="4">
    <source>
        <dbReference type="EMBL" id="MBB2190106.1"/>
    </source>
</evidence>
<dbReference type="SUPFAM" id="SSF53067">
    <property type="entry name" value="Actin-like ATPase domain"/>
    <property type="match status" value="2"/>
</dbReference>
<dbReference type="GO" id="GO:0140662">
    <property type="term" value="F:ATP-dependent protein folding chaperone"/>
    <property type="evidence" value="ECO:0007669"/>
    <property type="project" value="InterPro"/>
</dbReference>
<dbReference type="Proteomes" id="UP000555756">
    <property type="component" value="Unassembled WGS sequence"/>
</dbReference>
<organism evidence="4 5">
    <name type="scientific">Gluconacetobacter azotocaptans</name>
    <dbReference type="NCBI Taxonomy" id="142834"/>
    <lineage>
        <taxon>Bacteria</taxon>
        <taxon>Pseudomonadati</taxon>
        <taxon>Pseudomonadota</taxon>
        <taxon>Alphaproteobacteria</taxon>
        <taxon>Acetobacterales</taxon>
        <taxon>Acetobacteraceae</taxon>
        <taxon>Gluconacetobacter</taxon>
    </lineage>
</organism>
<gene>
    <name evidence="4" type="ORF">HLH34_09005</name>
</gene>
<dbReference type="CDD" id="cd10231">
    <property type="entry name" value="ASKHA_NBD_HSP70_YegD-like"/>
    <property type="match status" value="1"/>
</dbReference>
<name>A0A7W4JSH6_9PROT</name>
<dbReference type="Pfam" id="PF00012">
    <property type="entry name" value="HSP70"/>
    <property type="match status" value="1"/>
</dbReference>
<dbReference type="GO" id="GO:0005524">
    <property type="term" value="F:ATP binding"/>
    <property type="evidence" value="ECO:0007669"/>
    <property type="project" value="UniProtKB-KW"/>
</dbReference>
<comment type="caution">
    <text evidence="4">The sequence shown here is derived from an EMBL/GenBank/DDBJ whole genome shotgun (WGS) entry which is preliminary data.</text>
</comment>
<dbReference type="EMBL" id="JABEQF010000005">
    <property type="protein sequence ID" value="MBB2190106.1"/>
    <property type="molecule type" value="Genomic_DNA"/>
</dbReference>
<proteinExistence type="inferred from homology"/>
<dbReference type="Gene3D" id="3.30.420.40">
    <property type="match status" value="3"/>
</dbReference>
<dbReference type="PRINTS" id="PR00301">
    <property type="entry name" value="HEATSHOCK70"/>
</dbReference>
<dbReference type="InterPro" id="IPR043129">
    <property type="entry name" value="ATPase_NBD"/>
</dbReference>
<protein>
    <submittedName>
        <fullName evidence="4">Hsp70 family protein</fullName>
    </submittedName>
</protein>